<evidence type="ECO:0000313" key="1">
    <source>
        <dbReference type="EMBL" id="CAE7764453.1"/>
    </source>
</evidence>
<dbReference type="Proteomes" id="UP000649617">
    <property type="component" value="Unassembled WGS sequence"/>
</dbReference>
<reference evidence="1" key="1">
    <citation type="submission" date="2021-02" db="EMBL/GenBank/DDBJ databases">
        <authorList>
            <person name="Dougan E. K."/>
            <person name="Rhodes N."/>
            <person name="Thang M."/>
            <person name="Chan C."/>
        </authorList>
    </citation>
    <scope>NUCLEOTIDE SEQUENCE</scope>
</reference>
<sequence length="181" mass="20489">EDSFVDSEAREIEEGFRATCSGALASLCHKRHYDMLMDKGHSKRSASSINGHLLNRLSGQSWTRVHAILNRDIGLMSANWAAPLLHNDAYILRESSQEDLPSAEEGTRFARNLLLDHHASKGDDSGRVAEALIRCTKYMHINEAFKFLLRSMPAESRTVFVIWLAQQRASKKRKRPGNQEQ</sequence>
<proteinExistence type="predicted"/>
<name>A0A812Y4C9_SYMPI</name>
<accession>A0A812Y4C9</accession>
<gene>
    <name evidence="1" type="ORF">SPIL2461_LOCUS22383</name>
</gene>
<comment type="caution">
    <text evidence="1">The sequence shown here is derived from an EMBL/GenBank/DDBJ whole genome shotgun (WGS) entry which is preliminary data.</text>
</comment>
<organism evidence="1 2">
    <name type="scientific">Symbiodinium pilosum</name>
    <name type="common">Dinoflagellate</name>
    <dbReference type="NCBI Taxonomy" id="2952"/>
    <lineage>
        <taxon>Eukaryota</taxon>
        <taxon>Sar</taxon>
        <taxon>Alveolata</taxon>
        <taxon>Dinophyceae</taxon>
        <taxon>Suessiales</taxon>
        <taxon>Symbiodiniaceae</taxon>
        <taxon>Symbiodinium</taxon>
    </lineage>
</organism>
<protein>
    <submittedName>
        <fullName evidence="1">Uncharacterized protein</fullName>
    </submittedName>
</protein>
<dbReference type="EMBL" id="CAJNIZ010047229">
    <property type="protein sequence ID" value="CAE7764453.1"/>
    <property type="molecule type" value="Genomic_DNA"/>
</dbReference>
<feature type="non-terminal residue" evidence="1">
    <location>
        <position position="1"/>
    </location>
</feature>
<dbReference type="AlphaFoldDB" id="A0A812Y4C9"/>
<keyword evidence="2" id="KW-1185">Reference proteome</keyword>
<evidence type="ECO:0000313" key="2">
    <source>
        <dbReference type="Proteomes" id="UP000649617"/>
    </source>
</evidence>